<accession>A0A2N9EMB2</accession>
<gene>
    <name evidence="7" type="ORF">FSB_LOCUS3692</name>
</gene>
<evidence type="ECO:0000256" key="3">
    <source>
        <dbReference type="ARBA" id="ARBA00022833"/>
    </source>
</evidence>
<name>A0A2N9EMB2_FAGSY</name>
<keyword evidence="1" id="KW-0479">Metal-binding</keyword>
<dbReference type="InterPro" id="IPR036875">
    <property type="entry name" value="Znf_CCHC_sf"/>
</dbReference>
<feature type="domain" description="SWIM-type" evidence="6">
    <location>
        <begin position="437"/>
        <end position="469"/>
    </location>
</feature>
<evidence type="ECO:0000256" key="5">
    <source>
        <dbReference type="SAM" id="MobiDB-lite"/>
    </source>
</evidence>
<keyword evidence="3" id="KW-0862">Zinc</keyword>
<dbReference type="PANTHER" id="PTHR31973">
    <property type="entry name" value="POLYPROTEIN, PUTATIVE-RELATED"/>
    <property type="match status" value="1"/>
</dbReference>
<dbReference type="SMART" id="SM00575">
    <property type="entry name" value="ZnF_PMZ"/>
    <property type="match status" value="1"/>
</dbReference>
<protein>
    <recommendedName>
        <fullName evidence="6">SWIM-type domain-containing protein</fullName>
    </recommendedName>
</protein>
<evidence type="ECO:0000256" key="1">
    <source>
        <dbReference type="ARBA" id="ARBA00022723"/>
    </source>
</evidence>
<feature type="region of interest" description="Disordered" evidence="5">
    <location>
        <begin position="141"/>
        <end position="173"/>
    </location>
</feature>
<dbReference type="EMBL" id="OIVN01000181">
    <property type="protein sequence ID" value="SPC75810.1"/>
    <property type="molecule type" value="Genomic_DNA"/>
</dbReference>
<dbReference type="GO" id="GO:0003676">
    <property type="term" value="F:nucleic acid binding"/>
    <property type="evidence" value="ECO:0007669"/>
    <property type="project" value="InterPro"/>
</dbReference>
<dbReference type="GO" id="GO:0008270">
    <property type="term" value="F:zinc ion binding"/>
    <property type="evidence" value="ECO:0007669"/>
    <property type="project" value="UniProtKB-KW"/>
</dbReference>
<proteinExistence type="predicted"/>
<keyword evidence="2 4" id="KW-0863">Zinc-finger</keyword>
<reference evidence="7" key="1">
    <citation type="submission" date="2018-02" db="EMBL/GenBank/DDBJ databases">
        <authorList>
            <person name="Cohen D.B."/>
            <person name="Kent A.D."/>
        </authorList>
    </citation>
    <scope>NUCLEOTIDE SEQUENCE</scope>
</reference>
<sequence length="538" mass="61112">MTITYQHPHIILNNIAQFIPVLITSDDDVNLIFYVHNAWPQLAVIELYIVVEPITQHDLTQPLITPSHEGQTLTEECGPSNQHHYVPSEQSHLDEQVIMNAQTLQVDHLDDEFIDRIVSESRHHLDVDDQYEDSDIEIAISGGGVDGQTAAADDDDDDDDDNNALGDDHGEEEHAMPSYRIMEAPSPAFIANTWDNIIVPSNDEVQCVSVWKRGMELSKGMLFNNKDELQFAIRAYSIDKNQSYKLSESSMVKWATYCSKCEWYLWALYWEITIYNGPHTCTSSTITNDGKMMNSKFIKRHIHHLVKIDPTAKLKLLTGEVKEIWGQDVSYFKMWDAKQKAIGNIYGDWDKSYKELPKFLLEVQDRNPGFQHCRPIISINGTHLYGRYEGKLLIAMAIEVNNEVYLLAFAVVESENGIFAVQTPVNAFSANRGNHIQVVNLFEKNCTCGKWQLYKIPCSHSIIACNSMSVDGPRLIPDLAQKRGRGRPKATRIRNEMDWTERQSGRPSCRICREEGHNRRRCPNANPTSTSGSGRGAN</sequence>
<evidence type="ECO:0000256" key="4">
    <source>
        <dbReference type="PROSITE-ProRule" id="PRU00325"/>
    </source>
</evidence>
<dbReference type="InterPro" id="IPR006564">
    <property type="entry name" value="Znf_PMZ"/>
</dbReference>
<dbReference type="PANTHER" id="PTHR31973:SF195">
    <property type="entry name" value="MUDR FAMILY TRANSPOSASE"/>
    <property type="match status" value="1"/>
</dbReference>
<feature type="region of interest" description="Disordered" evidence="5">
    <location>
        <begin position="518"/>
        <end position="538"/>
    </location>
</feature>
<organism evidence="7">
    <name type="scientific">Fagus sylvatica</name>
    <name type="common">Beechnut</name>
    <dbReference type="NCBI Taxonomy" id="28930"/>
    <lineage>
        <taxon>Eukaryota</taxon>
        <taxon>Viridiplantae</taxon>
        <taxon>Streptophyta</taxon>
        <taxon>Embryophyta</taxon>
        <taxon>Tracheophyta</taxon>
        <taxon>Spermatophyta</taxon>
        <taxon>Magnoliopsida</taxon>
        <taxon>eudicotyledons</taxon>
        <taxon>Gunneridae</taxon>
        <taxon>Pentapetalae</taxon>
        <taxon>rosids</taxon>
        <taxon>fabids</taxon>
        <taxon>Fagales</taxon>
        <taxon>Fagaceae</taxon>
        <taxon>Fagus</taxon>
    </lineage>
</organism>
<evidence type="ECO:0000313" key="7">
    <source>
        <dbReference type="EMBL" id="SPC75810.1"/>
    </source>
</evidence>
<dbReference type="SUPFAM" id="SSF57756">
    <property type="entry name" value="Retrovirus zinc finger-like domains"/>
    <property type="match status" value="1"/>
</dbReference>
<dbReference type="Pfam" id="PF04434">
    <property type="entry name" value="SWIM"/>
    <property type="match status" value="1"/>
</dbReference>
<dbReference type="AlphaFoldDB" id="A0A2N9EMB2"/>
<dbReference type="PROSITE" id="PS50966">
    <property type="entry name" value="ZF_SWIM"/>
    <property type="match status" value="1"/>
</dbReference>
<evidence type="ECO:0000256" key="2">
    <source>
        <dbReference type="ARBA" id="ARBA00022771"/>
    </source>
</evidence>
<feature type="compositionally biased region" description="Acidic residues" evidence="5">
    <location>
        <begin position="152"/>
        <end position="162"/>
    </location>
</feature>
<dbReference type="InterPro" id="IPR007527">
    <property type="entry name" value="Znf_SWIM"/>
</dbReference>
<evidence type="ECO:0000259" key="6">
    <source>
        <dbReference type="PROSITE" id="PS50966"/>
    </source>
</evidence>